<dbReference type="Proteomes" id="UP001198893">
    <property type="component" value="Unassembled WGS sequence"/>
</dbReference>
<dbReference type="EMBL" id="JAJEQW010000002">
    <property type="protein sequence ID" value="MCC2241431.1"/>
    <property type="molecule type" value="Genomic_DNA"/>
</dbReference>
<accession>A0AAW4W9H2</accession>
<feature type="coiled-coil region" evidence="1">
    <location>
        <begin position="135"/>
        <end position="168"/>
    </location>
</feature>
<protein>
    <submittedName>
        <fullName evidence="2">DUF5702 domain-containing protein</fullName>
    </submittedName>
</protein>
<dbReference type="Pfam" id="PF18960">
    <property type="entry name" value="DUF5702"/>
    <property type="match status" value="1"/>
</dbReference>
<sequence>MFLSLALTMILSLVFTLLESARLYGLEAQSKMETELLLESKMAEYDTALLEQYHLYFLEAGRKGEPELSSLEQSLQELGEENLRAKPGFLKMSYTNLYEMQLENCYITNYTMATDDAGAEFRRQAADYVKRTMGIAAIEKLYEKATEAKELTEDNKDIEKKFEAAIQETDTQSGLERNTKRNAANQKNENPLDYVKELKNKSILSLVVEDVSAVSTQTIDLSDDIAKRTCFTGNGQAQQEDMTTGLFFREYLLKQFSDYRNQSESEVLQYEMEYLIAGKDSDVANLAGVAERMLAIREVANYIYLKGDAEKTALANTIALVTAGWTANPAVVKVVEEGILVAWAFSESIKDVKTLLKGGKVPFLKGNAEWTLDVGALSESFAKEEESKTSESGLSYGDYLRILLYLTGQEKLTYRAMNLMEQNIRRLPDRENFRMDCMIGSMEIQCSYLSKPLFFGWFGSGESFKGDYHFQEKNSFSYVY</sequence>
<name>A0AAW4W9H2_9FIRM</name>
<evidence type="ECO:0000256" key="1">
    <source>
        <dbReference type="SAM" id="Coils"/>
    </source>
</evidence>
<organism evidence="2 3">
    <name type="scientific">Roseburia amylophila</name>
    <dbReference type="NCBI Taxonomy" id="2981794"/>
    <lineage>
        <taxon>Bacteria</taxon>
        <taxon>Bacillati</taxon>
        <taxon>Bacillota</taxon>
        <taxon>Clostridia</taxon>
        <taxon>Lachnospirales</taxon>
        <taxon>Lachnospiraceae</taxon>
        <taxon>Roseburia</taxon>
    </lineage>
</organism>
<dbReference type="AlphaFoldDB" id="A0AAW4W9H2"/>
<comment type="caution">
    <text evidence="2">The sequence shown here is derived from an EMBL/GenBank/DDBJ whole genome shotgun (WGS) entry which is preliminary data.</text>
</comment>
<evidence type="ECO:0000313" key="2">
    <source>
        <dbReference type="EMBL" id="MCC2241431.1"/>
    </source>
</evidence>
<dbReference type="RefSeq" id="WP_227709711.1">
    <property type="nucleotide sequence ID" value="NZ_JAJEQW010000002.1"/>
</dbReference>
<keyword evidence="1" id="KW-0175">Coiled coil</keyword>
<gene>
    <name evidence="2" type="ORF">LKD47_03805</name>
</gene>
<reference evidence="2" key="1">
    <citation type="submission" date="2021-10" db="EMBL/GenBank/DDBJ databases">
        <title>Anaerobic single-cell dispensing facilitates the cultivation of human gut bacteria.</title>
        <authorList>
            <person name="Afrizal A."/>
        </authorList>
    </citation>
    <scope>NUCLEOTIDE SEQUENCE</scope>
    <source>
        <strain evidence="2">CLA-AA-H204</strain>
    </source>
</reference>
<dbReference type="InterPro" id="IPR043756">
    <property type="entry name" value="DUF5702"/>
</dbReference>
<proteinExistence type="predicted"/>
<evidence type="ECO:0000313" key="3">
    <source>
        <dbReference type="Proteomes" id="UP001198893"/>
    </source>
</evidence>